<dbReference type="SUPFAM" id="SSF54928">
    <property type="entry name" value="RNA-binding domain, RBD"/>
    <property type="match status" value="1"/>
</dbReference>
<dbReference type="STRING" id="286115.A0A507DNQ7"/>
<keyword evidence="1" id="KW-0694">RNA-binding</keyword>
<dbReference type="PROSITE" id="PS50102">
    <property type="entry name" value="RRM"/>
    <property type="match status" value="1"/>
</dbReference>
<dbReference type="Gene3D" id="3.30.70.330">
    <property type="match status" value="1"/>
</dbReference>
<evidence type="ECO:0000313" key="4">
    <source>
        <dbReference type="Proteomes" id="UP000317494"/>
    </source>
</evidence>
<dbReference type="InterPro" id="IPR000504">
    <property type="entry name" value="RRM_dom"/>
</dbReference>
<dbReference type="Proteomes" id="UP000317494">
    <property type="component" value="Unassembled WGS sequence"/>
</dbReference>
<proteinExistence type="predicted"/>
<dbReference type="SMART" id="SM00360">
    <property type="entry name" value="RRM"/>
    <property type="match status" value="1"/>
</dbReference>
<dbReference type="InterPro" id="IPR035979">
    <property type="entry name" value="RBD_domain_sf"/>
</dbReference>
<dbReference type="PANTHER" id="PTHR23147">
    <property type="entry name" value="SERINE/ARGININE RICH SPLICING FACTOR"/>
    <property type="match status" value="1"/>
</dbReference>
<comment type="caution">
    <text evidence="3">The sequence shown here is derived from an EMBL/GenBank/DDBJ whole genome shotgun (WGS) entry which is preliminary data.</text>
</comment>
<reference evidence="3 4" key="1">
    <citation type="journal article" date="2019" name="Sci. Rep.">
        <title>Comparative genomics of chytrid fungi reveal insights into the obligate biotrophic and pathogenic lifestyle of Synchytrium endobioticum.</title>
        <authorList>
            <person name="van de Vossenberg B.T.L.H."/>
            <person name="Warris S."/>
            <person name="Nguyen H.D.T."/>
            <person name="van Gent-Pelzer M.P.E."/>
            <person name="Joly D.L."/>
            <person name="van de Geest H.C."/>
            <person name="Bonants P.J.M."/>
            <person name="Smith D.S."/>
            <person name="Levesque C.A."/>
            <person name="van der Lee T.A.J."/>
        </authorList>
    </citation>
    <scope>NUCLEOTIDE SEQUENCE [LARGE SCALE GENOMIC DNA]</scope>
    <source>
        <strain evidence="3 4">MB42</strain>
    </source>
</reference>
<dbReference type="EMBL" id="QEAN01000019">
    <property type="protein sequence ID" value="TPX53304.1"/>
    <property type="molecule type" value="Genomic_DNA"/>
</dbReference>
<keyword evidence="4" id="KW-1185">Reference proteome</keyword>
<dbReference type="VEuPathDB" id="FungiDB:SeMB42_g00881"/>
<protein>
    <recommendedName>
        <fullName evidence="2">RRM domain-containing protein</fullName>
    </recommendedName>
</protein>
<evidence type="ECO:0000259" key="2">
    <source>
        <dbReference type="PROSITE" id="PS50102"/>
    </source>
</evidence>
<evidence type="ECO:0000313" key="3">
    <source>
        <dbReference type="EMBL" id="TPX53304.1"/>
    </source>
</evidence>
<feature type="domain" description="RRM" evidence="2">
    <location>
        <begin position="12"/>
        <end position="74"/>
    </location>
</feature>
<sequence length="185" mass="20630">MSRRPIGDERSRTLFVAGFTTRTKARDLAYEFERYGRLVRCDIPAPKPGRNPYAFVEFEVARDAEEAMQDMQGTLEALLDFVVLVTRLHPTNLFVLLSSGLKVLLVARGDMKNLLWVVVQDDDLQVPDVAAVPLRVPDVAAVRHLMATVVVTEDGVALQEVGVEDTRMEAEEEVAPMNLSTSNFL</sequence>
<evidence type="ECO:0000256" key="1">
    <source>
        <dbReference type="PROSITE-ProRule" id="PRU00176"/>
    </source>
</evidence>
<organism evidence="3 4">
    <name type="scientific">Synchytrium endobioticum</name>
    <dbReference type="NCBI Taxonomy" id="286115"/>
    <lineage>
        <taxon>Eukaryota</taxon>
        <taxon>Fungi</taxon>
        <taxon>Fungi incertae sedis</taxon>
        <taxon>Chytridiomycota</taxon>
        <taxon>Chytridiomycota incertae sedis</taxon>
        <taxon>Chytridiomycetes</taxon>
        <taxon>Synchytriales</taxon>
        <taxon>Synchytriaceae</taxon>
        <taxon>Synchytrium</taxon>
    </lineage>
</organism>
<dbReference type="GO" id="GO:0003723">
    <property type="term" value="F:RNA binding"/>
    <property type="evidence" value="ECO:0007669"/>
    <property type="project" value="UniProtKB-UniRule"/>
</dbReference>
<accession>A0A507DNQ7</accession>
<dbReference type="InterPro" id="IPR050907">
    <property type="entry name" value="SRSF"/>
</dbReference>
<dbReference type="Pfam" id="PF00076">
    <property type="entry name" value="RRM_1"/>
    <property type="match status" value="1"/>
</dbReference>
<name>A0A507DNQ7_9FUNG</name>
<dbReference type="InterPro" id="IPR012677">
    <property type="entry name" value="Nucleotide-bd_a/b_plait_sf"/>
</dbReference>
<gene>
    <name evidence="3" type="ORF">SeMB42_g00881</name>
</gene>
<dbReference type="AlphaFoldDB" id="A0A507DNQ7"/>